<name>A0AA91GJT8_9ENTE</name>
<keyword evidence="2" id="KW-0732">Signal</keyword>
<reference evidence="3 4" key="1">
    <citation type="submission" date="2014-12" db="EMBL/GenBank/DDBJ databases">
        <title>Draft genome sequences of 29 type strains of Enterococci.</title>
        <authorList>
            <person name="Zhong Z."/>
            <person name="Sun Z."/>
            <person name="Liu W."/>
            <person name="Zhang W."/>
            <person name="Zhang H."/>
        </authorList>
    </citation>
    <scope>NUCLEOTIDE SEQUENCE [LARGE SCALE GENOMIC DNA]</scope>
    <source>
        <strain evidence="3 4">DSM 22801</strain>
    </source>
</reference>
<dbReference type="Proteomes" id="UP000183039">
    <property type="component" value="Unassembled WGS sequence"/>
</dbReference>
<sequence length="194" mass="19678">MKMKKVIGFIIACVATVSFATTASADGAISATEQPILNELNAGATIGGKKFNFDAAETNAASNHLKRVDLTQAQADEAIKNIQAARSLVESVSVNTTGVNSLGKAISLLPANVISQVQNYAIAAGNAVGVKITFGARGSYSAVTITDANGAPVYQAGTPVKNTGSNYALSGITFGSLIVAAAGAVFVSRKNKLA</sequence>
<evidence type="ECO:0000313" key="3">
    <source>
        <dbReference type="EMBL" id="OJG90972.1"/>
    </source>
</evidence>
<proteinExistence type="predicted"/>
<gene>
    <name evidence="3" type="ORF">RV15_GL000968</name>
</gene>
<protein>
    <recommendedName>
        <fullName evidence="5">Gram-positive cocci surface proteins LPxTG domain-containing protein</fullName>
    </recommendedName>
</protein>
<feature type="signal peptide" evidence="2">
    <location>
        <begin position="1"/>
        <end position="20"/>
    </location>
</feature>
<dbReference type="EMBL" id="JXLC01000017">
    <property type="protein sequence ID" value="OJG90972.1"/>
    <property type="molecule type" value="Genomic_DNA"/>
</dbReference>
<evidence type="ECO:0000313" key="4">
    <source>
        <dbReference type="Proteomes" id="UP000183039"/>
    </source>
</evidence>
<keyword evidence="1" id="KW-1133">Transmembrane helix</keyword>
<keyword evidence="1" id="KW-0472">Membrane</keyword>
<accession>A0AA91GJT8</accession>
<evidence type="ECO:0000256" key="2">
    <source>
        <dbReference type="SAM" id="SignalP"/>
    </source>
</evidence>
<evidence type="ECO:0008006" key="5">
    <source>
        <dbReference type="Google" id="ProtNLM"/>
    </source>
</evidence>
<feature type="transmembrane region" description="Helical" evidence="1">
    <location>
        <begin position="167"/>
        <end position="187"/>
    </location>
</feature>
<comment type="caution">
    <text evidence="3">The sequence shown here is derived from an EMBL/GenBank/DDBJ whole genome shotgun (WGS) entry which is preliminary data.</text>
</comment>
<dbReference type="AlphaFoldDB" id="A0AA91GJT8"/>
<organism evidence="3 4">
    <name type="scientific">Enterococcus silesiacus</name>
    <dbReference type="NCBI Taxonomy" id="332949"/>
    <lineage>
        <taxon>Bacteria</taxon>
        <taxon>Bacillati</taxon>
        <taxon>Bacillota</taxon>
        <taxon>Bacilli</taxon>
        <taxon>Lactobacillales</taxon>
        <taxon>Enterococcaceae</taxon>
        <taxon>Enterococcus</taxon>
    </lineage>
</organism>
<keyword evidence="1" id="KW-0812">Transmembrane</keyword>
<evidence type="ECO:0000256" key="1">
    <source>
        <dbReference type="SAM" id="Phobius"/>
    </source>
</evidence>
<feature type="chain" id="PRO_5041660923" description="Gram-positive cocci surface proteins LPxTG domain-containing protein" evidence="2">
    <location>
        <begin position="21"/>
        <end position="194"/>
    </location>
</feature>